<dbReference type="RefSeq" id="WP_056950296.1">
    <property type="nucleotide sequence ID" value="NZ_AZDY01000001.1"/>
</dbReference>
<dbReference type="PANTHER" id="PTHR31047">
    <property type="entry name" value="MEIOTICALLY UP-REGULATED GENE 157 PROTEIN"/>
    <property type="match status" value="1"/>
</dbReference>
<reference evidence="1 2" key="1">
    <citation type="journal article" date="2015" name="Genome Announc.">
        <title>Expanding the biotechnology potential of lactobacilli through comparative genomics of 213 strains and associated genera.</title>
        <authorList>
            <person name="Sun Z."/>
            <person name="Harris H.M."/>
            <person name="McCann A."/>
            <person name="Guo C."/>
            <person name="Argimon S."/>
            <person name="Zhang W."/>
            <person name="Yang X."/>
            <person name="Jeffery I.B."/>
            <person name="Cooney J.C."/>
            <person name="Kagawa T.F."/>
            <person name="Liu W."/>
            <person name="Song Y."/>
            <person name="Salvetti E."/>
            <person name="Wrobel A."/>
            <person name="Rasinkangas P."/>
            <person name="Parkhill J."/>
            <person name="Rea M.C."/>
            <person name="O'Sullivan O."/>
            <person name="Ritari J."/>
            <person name="Douillard F.P."/>
            <person name="Paul Ross R."/>
            <person name="Yang R."/>
            <person name="Briner A.E."/>
            <person name="Felis G.E."/>
            <person name="de Vos W.M."/>
            <person name="Barrangou R."/>
            <person name="Klaenhammer T.R."/>
            <person name="Caufield P.W."/>
            <person name="Cui Y."/>
            <person name="Zhang H."/>
            <person name="O'Toole P.W."/>
        </authorList>
    </citation>
    <scope>NUCLEOTIDE SEQUENCE [LARGE SCALE GENOMIC DNA]</scope>
    <source>
        <strain evidence="1 2">DSM 19674</strain>
    </source>
</reference>
<proteinExistence type="predicted"/>
<dbReference type="Proteomes" id="UP000051515">
    <property type="component" value="Unassembled WGS sequence"/>
</dbReference>
<organism evidence="1 2">
    <name type="scientific">Companilactobacillus bobalius DSM 19674</name>
    <dbReference type="NCBI Taxonomy" id="1423788"/>
    <lineage>
        <taxon>Bacteria</taxon>
        <taxon>Bacillati</taxon>
        <taxon>Bacillota</taxon>
        <taxon>Bacilli</taxon>
        <taxon>Lactobacillales</taxon>
        <taxon>Lactobacillaceae</taxon>
        <taxon>Companilactobacillus</taxon>
        <taxon>Companilactobacillus bobalius</taxon>
    </lineage>
</organism>
<evidence type="ECO:0000313" key="2">
    <source>
        <dbReference type="Proteomes" id="UP000051515"/>
    </source>
</evidence>
<dbReference type="PANTHER" id="PTHR31047:SF0">
    <property type="entry name" value="MEIOTICALLY UP-REGULATED GENE 157 PROTEIN"/>
    <property type="match status" value="1"/>
</dbReference>
<dbReference type="EMBL" id="AZDY01000001">
    <property type="protein sequence ID" value="KRK85075.1"/>
    <property type="molecule type" value="Genomic_DNA"/>
</dbReference>
<dbReference type="InterPro" id="IPR012341">
    <property type="entry name" value="6hp_glycosidase-like_sf"/>
</dbReference>
<comment type="caution">
    <text evidence="1">The sequence shown here is derived from an EMBL/GenBank/DDBJ whole genome shotgun (WGS) entry which is preliminary data.</text>
</comment>
<sequence>MREKVKGNVLESVIVSLNQYSSNHELNNTRNTRLFRDLLTDVLTKATKYEDDGSYFVKTGDIPAMWLRDATFQVLPYVSLINEIPDLYDLLTGVLKRELRFVKMDPYANAFNQTSSGAHWSDDDSNIPVSDHVWERKFEIDSLCAPLFLANNLYEKTGNTDIFDEEFWNNLSIIIDVFKTEQHHNTSPYYFKRKDCPSNDTLSNDGKGTPVKYTGMIWDGFRPSDNACVYGYHIPSNMFVVSVLTPLLDKVPERFATLKNEVLTLLNEIKSGINRYAIVQLSDDTTGYAYEVDGMGNYKLMDDANVPSLLSLPFIKYCSKDAPLYENTREFVLSSKNPYYYSGTVLQGIGSNHTPVNYVWPISIAIEGLTSDNLDKKVHQLDVISETNNKTSQCHESVDMNDQSKYTREWFSWSNMTYCQLALDFINENVGR</sequence>
<evidence type="ECO:0000313" key="1">
    <source>
        <dbReference type="EMBL" id="KRK85075.1"/>
    </source>
</evidence>
<dbReference type="SMART" id="SM01149">
    <property type="entry name" value="DUF1237"/>
    <property type="match status" value="1"/>
</dbReference>
<accession>A0A0R1KUZ5</accession>
<evidence type="ECO:0008006" key="3">
    <source>
        <dbReference type="Google" id="ProtNLM"/>
    </source>
</evidence>
<dbReference type="OrthoDB" id="181472at2"/>
<dbReference type="Gene3D" id="1.50.10.10">
    <property type="match status" value="1"/>
</dbReference>
<dbReference type="InterPro" id="IPR008928">
    <property type="entry name" value="6-hairpin_glycosidase_sf"/>
</dbReference>
<dbReference type="PIRSF" id="PIRSF028846">
    <property type="entry name" value="UCP028846"/>
    <property type="match status" value="1"/>
</dbReference>
<name>A0A0R1KUZ5_9LACO</name>
<dbReference type="PATRIC" id="fig|1423788.3.peg.905"/>
<dbReference type="Pfam" id="PF06824">
    <property type="entry name" value="Glyco_hydro_125"/>
    <property type="match status" value="1"/>
</dbReference>
<dbReference type="GO" id="GO:0005975">
    <property type="term" value="P:carbohydrate metabolic process"/>
    <property type="evidence" value="ECO:0007669"/>
    <property type="project" value="InterPro"/>
</dbReference>
<protein>
    <recommendedName>
        <fullName evidence="3">Metal-independent alpha-mannosidase</fullName>
    </recommendedName>
</protein>
<gene>
    <name evidence="1" type="ORF">FC78_GL000880</name>
</gene>
<dbReference type="InterPro" id="IPR008313">
    <property type="entry name" value="GH125"/>
</dbReference>
<dbReference type="AlphaFoldDB" id="A0A0R1KUZ5"/>
<dbReference type="SUPFAM" id="SSF48208">
    <property type="entry name" value="Six-hairpin glycosidases"/>
    <property type="match status" value="1"/>
</dbReference>
<keyword evidence="2" id="KW-1185">Reference proteome</keyword>
<dbReference type="STRING" id="1423788.FC78_GL000880"/>